<dbReference type="GO" id="GO:0051726">
    <property type="term" value="P:regulation of cell cycle"/>
    <property type="evidence" value="ECO:0007669"/>
    <property type="project" value="TreeGrafter"/>
</dbReference>
<keyword evidence="3" id="KW-0539">Nucleus</keyword>
<comment type="caution">
    <text evidence="6">The sequence shown here is derived from an EMBL/GenBank/DDBJ whole genome shotgun (WGS) entry which is preliminary data.</text>
</comment>
<dbReference type="EMBL" id="CAHIKZ030003723">
    <property type="protein sequence ID" value="CAE1303642.1"/>
    <property type="molecule type" value="Genomic_DNA"/>
</dbReference>
<dbReference type="PANTHER" id="PTHR21689">
    <property type="entry name" value="LIN-9"/>
    <property type="match status" value="1"/>
</dbReference>
<gene>
    <name evidence="6" type="ORF">SPHA_56448</name>
</gene>
<dbReference type="AlphaFoldDB" id="A0A812DLC6"/>
<comment type="similarity">
    <text evidence="2">Belongs to the lin-9 family.</text>
</comment>
<evidence type="ECO:0000259" key="5">
    <source>
        <dbReference type="SMART" id="SM01135"/>
    </source>
</evidence>
<dbReference type="Pfam" id="PF19438">
    <property type="entry name" value="LIN9_C"/>
    <property type="match status" value="1"/>
</dbReference>
<dbReference type="PANTHER" id="PTHR21689:SF2">
    <property type="entry name" value="PROTEIN LIN-9 HOMOLOG"/>
    <property type="match status" value="1"/>
</dbReference>
<evidence type="ECO:0000256" key="4">
    <source>
        <dbReference type="SAM" id="MobiDB-lite"/>
    </source>
</evidence>
<evidence type="ECO:0000256" key="1">
    <source>
        <dbReference type="ARBA" id="ARBA00004123"/>
    </source>
</evidence>
<dbReference type="GO" id="GO:0006357">
    <property type="term" value="P:regulation of transcription by RNA polymerase II"/>
    <property type="evidence" value="ECO:0007669"/>
    <property type="project" value="TreeGrafter"/>
</dbReference>
<dbReference type="SMART" id="SM01135">
    <property type="entry name" value="DIRP"/>
    <property type="match status" value="1"/>
</dbReference>
<reference evidence="6" key="1">
    <citation type="submission" date="2021-01" db="EMBL/GenBank/DDBJ databases">
        <authorList>
            <person name="Li R."/>
            <person name="Bekaert M."/>
        </authorList>
    </citation>
    <scope>NUCLEOTIDE SEQUENCE</scope>
    <source>
        <strain evidence="6">Farmed</strain>
    </source>
</reference>
<feature type="domain" description="DIRP" evidence="5">
    <location>
        <begin position="119"/>
        <end position="224"/>
    </location>
</feature>
<evidence type="ECO:0000256" key="2">
    <source>
        <dbReference type="ARBA" id="ARBA00006732"/>
    </source>
</evidence>
<dbReference type="InterPro" id="IPR033471">
    <property type="entry name" value="DIRP"/>
</dbReference>
<dbReference type="Proteomes" id="UP000597762">
    <property type="component" value="Unassembled WGS sequence"/>
</dbReference>
<dbReference type="Pfam" id="PF06584">
    <property type="entry name" value="DIRP"/>
    <property type="match status" value="1"/>
</dbReference>
<name>A0A812DLC6_ACAPH</name>
<dbReference type="GO" id="GO:0006351">
    <property type="term" value="P:DNA-templated transcription"/>
    <property type="evidence" value="ECO:0007669"/>
    <property type="project" value="InterPro"/>
</dbReference>
<dbReference type="GO" id="GO:0005654">
    <property type="term" value="C:nucleoplasm"/>
    <property type="evidence" value="ECO:0007669"/>
    <property type="project" value="TreeGrafter"/>
</dbReference>
<evidence type="ECO:0000256" key="3">
    <source>
        <dbReference type="ARBA" id="ARBA00023242"/>
    </source>
</evidence>
<feature type="region of interest" description="Disordered" evidence="4">
    <location>
        <begin position="54"/>
        <end position="88"/>
    </location>
</feature>
<dbReference type="InterPro" id="IPR010561">
    <property type="entry name" value="LIN-9/ALY1"/>
</dbReference>
<accession>A0A812DLC6</accession>
<organism evidence="6 7">
    <name type="scientific">Acanthosepion pharaonis</name>
    <name type="common">Pharaoh cuttlefish</name>
    <name type="synonym">Sepia pharaonis</name>
    <dbReference type="NCBI Taxonomy" id="158019"/>
    <lineage>
        <taxon>Eukaryota</taxon>
        <taxon>Metazoa</taxon>
        <taxon>Spiralia</taxon>
        <taxon>Lophotrochozoa</taxon>
        <taxon>Mollusca</taxon>
        <taxon>Cephalopoda</taxon>
        <taxon>Coleoidea</taxon>
        <taxon>Decapodiformes</taxon>
        <taxon>Sepiida</taxon>
        <taxon>Sepiina</taxon>
        <taxon>Sepiidae</taxon>
        <taxon>Acanthosepion</taxon>
    </lineage>
</organism>
<sequence length="538" mass="61842">MAEESLESSSAKALVSLREGKSCYKTPPRRGNVSISSRFYTPQRIRKKNSRFYNEEEETGYLTRTPKKQAKTPTSSSASSSHSKITCTPDKKTSYAIGIRLRNLLKLPKAYRWVCYEWFYSNLDMPLFQGENDFCNCLKESFPQLKTKHLRRVEWCKIRRLMGKPRRCSAAFLQEERDTLEQRRNKIRLLQQRKLGELTSFKDLPEEIPMHLVIGTKVTARSRKLQDGLFTGCVEALDTVNNTYRVTFDRPGLRTHSIPDYEVLSTEPQETTPLSAFQQRHRSRLTVVYPPQFVPGIGSPNTHLDNDPLLSGSPVKGRLMSLEGETYGGFPIKFLVLVTKLSKILLIKKDWIRQLREMNSQAEKLESLQQPITFEFQRKYAGIVLELEHLNKDLQEYLNGVQQFCQKMAPEQGLTAIDQPSEIKRRCEEEAQKMVQKVSQSLWKCVKNEQMLNLIVSLTSLMLQVKTFAENDFNSFEFRSLQDSLNDIKKNLDGNNINSFQNNVEIHINHIQSGLSQMGNLHAFSTTTTTTSTTTCNP</sequence>
<dbReference type="GO" id="GO:0017053">
    <property type="term" value="C:transcription repressor complex"/>
    <property type="evidence" value="ECO:0007669"/>
    <property type="project" value="InterPro"/>
</dbReference>
<evidence type="ECO:0000313" key="6">
    <source>
        <dbReference type="EMBL" id="CAE1303642.1"/>
    </source>
</evidence>
<comment type="subcellular location">
    <subcellularLocation>
        <location evidence="1">Nucleus</location>
    </subcellularLocation>
</comment>
<keyword evidence="7" id="KW-1185">Reference proteome</keyword>
<dbReference type="OrthoDB" id="2339771at2759"/>
<dbReference type="InterPro" id="IPR045831">
    <property type="entry name" value="LIN9_C"/>
</dbReference>
<protein>
    <submittedName>
        <fullName evidence="6">LIN9</fullName>
    </submittedName>
</protein>
<evidence type="ECO:0000313" key="7">
    <source>
        <dbReference type="Proteomes" id="UP000597762"/>
    </source>
</evidence>
<proteinExistence type="inferred from homology"/>
<dbReference type="GO" id="GO:0003677">
    <property type="term" value="F:DNA binding"/>
    <property type="evidence" value="ECO:0007669"/>
    <property type="project" value="TreeGrafter"/>
</dbReference>